<name>G5JU27_9STRE</name>
<evidence type="ECO:0000313" key="2">
    <source>
        <dbReference type="Proteomes" id="UP000003573"/>
    </source>
</evidence>
<protein>
    <submittedName>
        <fullName evidence="1">Uncharacterized protein</fullName>
    </submittedName>
</protein>
<sequence>MGAGQGYMATAGGTAFLGPYAIGTGVLGALAERIGGAMSSCG</sequence>
<dbReference type="AlphaFoldDB" id="G5JU27"/>
<proteinExistence type="predicted"/>
<dbReference type="STRING" id="764298.STRMA_0567"/>
<keyword evidence="2" id="KW-1185">Reference proteome</keyword>
<reference evidence="1 2" key="1">
    <citation type="journal article" date="2014" name="Int. J. Syst. Evol. Microbiol.">
        <title>Phylogenomics and the dynamic genome evolution of the genus Streptococcus.</title>
        <authorList>
            <consortium name="The Broad Institute Genome Sequencing Platform"/>
            <person name="Richards V.P."/>
            <person name="Palmer S.R."/>
            <person name="Pavinski Bitar P.D."/>
            <person name="Qin X."/>
            <person name="Weinstock G.M."/>
            <person name="Highlander S.K."/>
            <person name="Town C.D."/>
            <person name="Burne R.A."/>
            <person name="Stanhope M.J."/>
        </authorList>
    </citation>
    <scope>NUCLEOTIDE SEQUENCE [LARGE SCALE GENOMIC DNA]</scope>
    <source>
        <strain evidence="1 2">NCTC 11558</strain>
    </source>
</reference>
<organism evidence="1 2">
    <name type="scientific">Streptococcus macacae NCTC 11558</name>
    <dbReference type="NCBI Taxonomy" id="764298"/>
    <lineage>
        <taxon>Bacteria</taxon>
        <taxon>Bacillati</taxon>
        <taxon>Bacillota</taxon>
        <taxon>Bacilli</taxon>
        <taxon>Lactobacillales</taxon>
        <taxon>Streptococcaceae</taxon>
        <taxon>Streptococcus</taxon>
    </lineage>
</organism>
<dbReference type="Proteomes" id="UP000003573">
    <property type="component" value="Unassembled WGS sequence"/>
</dbReference>
<evidence type="ECO:0000313" key="1">
    <source>
        <dbReference type="EMBL" id="EHJ52017.1"/>
    </source>
</evidence>
<accession>G5JU27</accession>
<comment type="caution">
    <text evidence="1">The sequence shown here is derived from an EMBL/GenBank/DDBJ whole genome shotgun (WGS) entry which is preliminary data.</text>
</comment>
<gene>
    <name evidence="1" type="ORF">STRMA_0567</name>
</gene>
<dbReference type="EMBL" id="AEUW02000001">
    <property type="protein sequence ID" value="EHJ52017.1"/>
    <property type="molecule type" value="Genomic_DNA"/>
</dbReference>